<organism evidence="1 2">
    <name type="scientific">Patellaria atrata CBS 101060</name>
    <dbReference type="NCBI Taxonomy" id="1346257"/>
    <lineage>
        <taxon>Eukaryota</taxon>
        <taxon>Fungi</taxon>
        <taxon>Dikarya</taxon>
        <taxon>Ascomycota</taxon>
        <taxon>Pezizomycotina</taxon>
        <taxon>Dothideomycetes</taxon>
        <taxon>Dothideomycetes incertae sedis</taxon>
        <taxon>Patellariales</taxon>
        <taxon>Patellariaceae</taxon>
        <taxon>Patellaria</taxon>
    </lineage>
</organism>
<evidence type="ECO:0000313" key="2">
    <source>
        <dbReference type="Proteomes" id="UP000799429"/>
    </source>
</evidence>
<accession>A0A9P4VS13</accession>
<comment type="caution">
    <text evidence="1">The sequence shown here is derived from an EMBL/GenBank/DDBJ whole genome shotgun (WGS) entry which is preliminary data.</text>
</comment>
<dbReference type="AlphaFoldDB" id="A0A9P4VS13"/>
<dbReference type="SUPFAM" id="SSF51905">
    <property type="entry name" value="FAD/NAD(P)-binding domain"/>
    <property type="match status" value="1"/>
</dbReference>
<name>A0A9P4VS13_9PEZI</name>
<dbReference type="EMBL" id="MU006089">
    <property type="protein sequence ID" value="KAF2843506.1"/>
    <property type="molecule type" value="Genomic_DNA"/>
</dbReference>
<proteinExistence type="predicted"/>
<evidence type="ECO:0000313" key="1">
    <source>
        <dbReference type="EMBL" id="KAF2843506.1"/>
    </source>
</evidence>
<gene>
    <name evidence="1" type="ORF">M501DRAFT_1006055</name>
</gene>
<dbReference type="OrthoDB" id="412005at2759"/>
<dbReference type="PANTHER" id="PTHR15192">
    <property type="entry name" value="PROTEIN CBG05349"/>
    <property type="match status" value="1"/>
</dbReference>
<protein>
    <recommendedName>
        <fullName evidence="3">L-ornithine N(5)-monooxygenase</fullName>
    </recommendedName>
</protein>
<dbReference type="Gene3D" id="3.50.50.60">
    <property type="entry name" value="FAD/NAD(P)-binding domain"/>
    <property type="match status" value="1"/>
</dbReference>
<evidence type="ECO:0008006" key="3">
    <source>
        <dbReference type="Google" id="ProtNLM"/>
    </source>
</evidence>
<dbReference type="InterPro" id="IPR029731">
    <property type="entry name" value="OSGIN1/2"/>
</dbReference>
<reference evidence="1" key="1">
    <citation type="journal article" date="2020" name="Stud. Mycol.">
        <title>101 Dothideomycetes genomes: a test case for predicting lifestyles and emergence of pathogens.</title>
        <authorList>
            <person name="Haridas S."/>
            <person name="Albert R."/>
            <person name="Binder M."/>
            <person name="Bloem J."/>
            <person name="Labutti K."/>
            <person name="Salamov A."/>
            <person name="Andreopoulos B."/>
            <person name="Baker S."/>
            <person name="Barry K."/>
            <person name="Bills G."/>
            <person name="Bluhm B."/>
            <person name="Cannon C."/>
            <person name="Castanera R."/>
            <person name="Culley D."/>
            <person name="Daum C."/>
            <person name="Ezra D."/>
            <person name="Gonzalez J."/>
            <person name="Henrissat B."/>
            <person name="Kuo A."/>
            <person name="Liang C."/>
            <person name="Lipzen A."/>
            <person name="Lutzoni F."/>
            <person name="Magnuson J."/>
            <person name="Mondo S."/>
            <person name="Nolan M."/>
            <person name="Ohm R."/>
            <person name="Pangilinan J."/>
            <person name="Park H.-J."/>
            <person name="Ramirez L."/>
            <person name="Alfaro M."/>
            <person name="Sun H."/>
            <person name="Tritt A."/>
            <person name="Yoshinaga Y."/>
            <person name="Zwiers L.-H."/>
            <person name="Turgeon B."/>
            <person name="Goodwin S."/>
            <person name="Spatafora J."/>
            <person name="Crous P."/>
            <person name="Grigoriev I."/>
        </authorList>
    </citation>
    <scope>NUCLEOTIDE SEQUENCE</scope>
    <source>
        <strain evidence="1">CBS 101060</strain>
    </source>
</reference>
<dbReference type="PANTHER" id="PTHR15192:SF8">
    <property type="entry name" value="FAD_NAD(P)-BINDING DOMAIN-CONTAINING PROTEIN"/>
    <property type="match status" value="1"/>
</dbReference>
<sequence length="543" mass="60779">MASNIPDEVDTVIIGNGPSALILSYILHGHIPYYTGIHHDSILHSKLQHKQNLLSLTPDLYDHFLSSLRYSTQSLPINTFFDTLLRPNADTDIHSETHIDWKYEPDRYIPHVVLGNADRPGGQWADNTVESSWQIGTLSYAEQLSLPGYSFADHYLVENGHPLPDFVRPSREEVARYYATYPAAVSISNSVYSSIEAKQIIRIGDGFLVQSPPIRCKHLILASGIFSINIPPPPSLSPLARNPQLEETDKPLLVIGSGFSAADVIISHPNRKILHIFKWDPDDRPSPLRGCHHQAYPEYAEVYRQMKLAAIKSSNKKPVSRARMKRKGSSVFISRDWESQYEGFPNAEILELSTTDAENRCMLKIRLNCGDVVDRPVGCLEYVVGRRGTLDYLSEQLRREVLDSADVPDNSPPGLISGRTLRLKAEVNLEMAPNIFIIGSLTGDSLVRHAFGGCVYAAGRILDADRGAHTQYDGSNKEVKQPATTPRIPLSLKRPGTPEVRPNGVAHQDLHLDRRKFRKEAEQMEVQNDVWKQTGWWGGGFVS</sequence>
<dbReference type="InterPro" id="IPR036188">
    <property type="entry name" value="FAD/NAD-bd_sf"/>
</dbReference>
<keyword evidence="2" id="KW-1185">Reference proteome</keyword>
<dbReference type="Proteomes" id="UP000799429">
    <property type="component" value="Unassembled WGS sequence"/>
</dbReference>